<dbReference type="EMBL" id="JBIAFP010000004">
    <property type="protein sequence ID" value="MFE9224494.1"/>
    <property type="molecule type" value="Genomic_DNA"/>
</dbReference>
<comment type="caution">
    <text evidence="3">The sequence shown here is derived from an EMBL/GenBank/DDBJ whole genome shotgun (WGS) entry which is preliminary data.</text>
</comment>
<keyword evidence="2" id="KW-0732">Signal</keyword>
<sequence length="151" mass="15540">MQGVTASRRSKLIVGLAAGCVLWTAGTAHADKPVGGEATPPPQGGSDGKGGLSASVSNIKVTYPSGARGSRFLSWDGGKRTPGSEAVLWSVPREEIAGAELKRFSTAESDFRISFRDGSWATLTSSPHGARRIVALLSQGVPESGPAPARP</sequence>
<gene>
    <name evidence="3" type="ORF">ACFYM3_07610</name>
</gene>
<evidence type="ECO:0000256" key="1">
    <source>
        <dbReference type="SAM" id="MobiDB-lite"/>
    </source>
</evidence>
<name>A0ABW6LBQ0_9ACTN</name>
<feature type="chain" id="PRO_5046755517" description="Secreted protein" evidence="2">
    <location>
        <begin position="31"/>
        <end position="151"/>
    </location>
</feature>
<organism evidence="3 4">
    <name type="scientific">Streptomyces massasporeus</name>
    <dbReference type="NCBI Taxonomy" id="67324"/>
    <lineage>
        <taxon>Bacteria</taxon>
        <taxon>Bacillati</taxon>
        <taxon>Actinomycetota</taxon>
        <taxon>Actinomycetes</taxon>
        <taxon>Kitasatosporales</taxon>
        <taxon>Streptomycetaceae</taxon>
        <taxon>Streptomyces</taxon>
    </lineage>
</organism>
<protein>
    <recommendedName>
        <fullName evidence="5">Secreted protein</fullName>
    </recommendedName>
</protein>
<accession>A0ABW6LBQ0</accession>
<dbReference type="RefSeq" id="WP_358278471.1">
    <property type="nucleotide sequence ID" value="NZ_JBEYGJ010000002.1"/>
</dbReference>
<evidence type="ECO:0000313" key="3">
    <source>
        <dbReference type="EMBL" id="MFE9224494.1"/>
    </source>
</evidence>
<feature type="signal peptide" evidence="2">
    <location>
        <begin position="1"/>
        <end position="30"/>
    </location>
</feature>
<evidence type="ECO:0008006" key="5">
    <source>
        <dbReference type="Google" id="ProtNLM"/>
    </source>
</evidence>
<proteinExistence type="predicted"/>
<feature type="region of interest" description="Disordered" evidence="1">
    <location>
        <begin position="30"/>
        <end position="54"/>
    </location>
</feature>
<evidence type="ECO:0000256" key="2">
    <source>
        <dbReference type="SAM" id="SignalP"/>
    </source>
</evidence>
<dbReference type="Proteomes" id="UP001601288">
    <property type="component" value="Unassembled WGS sequence"/>
</dbReference>
<reference evidence="3 4" key="1">
    <citation type="submission" date="2024-10" db="EMBL/GenBank/DDBJ databases">
        <title>The Natural Products Discovery Center: Release of the First 8490 Sequenced Strains for Exploring Actinobacteria Biosynthetic Diversity.</title>
        <authorList>
            <person name="Kalkreuter E."/>
            <person name="Kautsar S.A."/>
            <person name="Yang D."/>
            <person name="Bader C.D."/>
            <person name="Teijaro C.N."/>
            <person name="Fluegel L."/>
            <person name="Davis C.M."/>
            <person name="Simpson J.R."/>
            <person name="Lauterbach L."/>
            <person name="Steele A.D."/>
            <person name="Gui C."/>
            <person name="Meng S."/>
            <person name="Li G."/>
            <person name="Viehrig K."/>
            <person name="Ye F."/>
            <person name="Su P."/>
            <person name="Kiefer A.F."/>
            <person name="Nichols A."/>
            <person name="Cepeda A.J."/>
            <person name="Yan W."/>
            <person name="Fan B."/>
            <person name="Jiang Y."/>
            <person name="Adhikari A."/>
            <person name="Zheng C.-J."/>
            <person name="Schuster L."/>
            <person name="Cowan T.M."/>
            <person name="Smanski M.J."/>
            <person name="Chevrette M.G."/>
            <person name="De Carvalho L.P.S."/>
            <person name="Shen B."/>
        </authorList>
    </citation>
    <scope>NUCLEOTIDE SEQUENCE [LARGE SCALE GENOMIC DNA]</scope>
    <source>
        <strain evidence="3 4">NPDC007066</strain>
    </source>
</reference>
<keyword evidence="4" id="KW-1185">Reference proteome</keyword>
<evidence type="ECO:0000313" key="4">
    <source>
        <dbReference type="Proteomes" id="UP001601288"/>
    </source>
</evidence>